<dbReference type="AlphaFoldDB" id="A0AAD4G6I6"/>
<keyword evidence="3" id="KW-1185">Reference proteome</keyword>
<dbReference type="EMBL" id="WHUW01000264">
    <property type="protein sequence ID" value="KAF8416279.1"/>
    <property type="molecule type" value="Genomic_DNA"/>
</dbReference>
<protein>
    <submittedName>
        <fullName evidence="2">Uncharacterized protein</fullName>
    </submittedName>
</protein>
<feature type="chain" id="PRO_5042169496" evidence="1">
    <location>
        <begin position="20"/>
        <end position="136"/>
    </location>
</feature>
<reference evidence="2" key="2">
    <citation type="journal article" date="2020" name="Nat. Commun.">
        <title>Large-scale genome sequencing of mycorrhizal fungi provides insights into the early evolution of symbiotic traits.</title>
        <authorList>
            <person name="Miyauchi S."/>
            <person name="Kiss E."/>
            <person name="Kuo A."/>
            <person name="Drula E."/>
            <person name="Kohler A."/>
            <person name="Sanchez-Garcia M."/>
            <person name="Morin E."/>
            <person name="Andreopoulos B."/>
            <person name="Barry K.W."/>
            <person name="Bonito G."/>
            <person name="Buee M."/>
            <person name="Carver A."/>
            <person name="Chen C."/>
            <person name="Cichocki N."/>
            <person name="Clum A."/>
            <person name="Culley D."/>
            <person name="Crous P.W."/>
            <person name="Fauchery L."/>
            <person name="Girlanda M."/>
            <person name="Hayes R.D."/>
            <person name="Keri Z."/>
            <person name="LaButti K."/>
            <person name="Lipzen A."/>
            <person name="Lombard V."/>
            <person name="Magnuson J."/>
            <person name="Maillard F."/>
            <person name="Murat C."/>
            <person name="Nolan M."/>
            <person name="Ohm R.A."/>
            <person name="Pangilinan J."/>
            <person name="Pereira M.F."/>
            <person name="Perotto S."/>
            <person name="Peter M."/>
            <person name="Pfister S."/>
            <person name="Riley R."/>
            <person name="Sitrit Y."/>
            <person name="Stielow J.B."/>
            <person name="Szollosi G."/>
            <person name="Zifcakova L."/>
            <person name="Stursova M."/>
            <person name="Spatafora J.W."/>
            <person name="Tedersoo L."/>
            <person name="Vaario L.M."/>
            <person name="Yamada A."/>
            <person name="Yan M."/>
            <person name="Wang P."/>
            <person name="Xu J."/>
            <person name="Bruns T."/>
            <person name="Baldrian P."/>
            <person name="Vilgalys R."/>
            <person name="Dunand C."/>
            <person name="Henrissat B."/>
            <person name="Grigoriev I.V."/>
            <person name="Hibbett D."/>
            <person name="Nagy L.G."/>
            <person name="Martin F.M."/>
        </authorList>
    </citation>
    <scope>NUCLEOTIDE SEQUENCE</scope>
    <source>
        <strain evidence="2">BED1</strain>
    </source>
</reference>
<reference evidence="2" key="1">
    <citation type="submission" date="2019-10" db="EMBL/GenBank/DDBJ databases">
        <authorList>
            <consortium name="DOE Joint Genome Institute"/>
            <person name="Kuo A."/>
            <person name="Miyauchi S."/>
            <person name="Kiss E."/>
            <person name="Drula E."/>
            <person name="Kohler A."/>
            <person name="Sanchez-Garcia M."/>
            <person name="Andreopoulos B."/>
            <person name="Barry K.W."/>
            <person name="Bonito G."/>
            <person name="Buee M."/>
            <person name="Carver A."/>
            <person name="Chen C."/>
            <person name="Cichocki N."/>
            <person name="Clum A."/>
            <person name="Culley D."/>
            <person name="Crous P.W."/>
            <person name="Fauchery L."/>
            <person name="Girlanda M."/>
            <person name="Hayes R."/>
            <person name="Keri Z."/>
            <person name="LaButti K."/>
            <person name="Lipzen A."/>
            <person name="Lombard V."/>
            <person name="Magnuson J."/>
            <person name="Maillard F."/>
            <person name="Morin E."/>
            <person name="Murat C."/>
            <person name="Nolan M."/>
            <person name="Ohm R."/>
            <person name="Pangilinan J."/>
            <person name="Pereira M."/>
            <person name="Perotto S."/>
            <person name="Peter M."/>
            <person name="Riley R."/>
            <person name="Sitrit Y."/>
            <person name="Stielow B."/>
            <person name="Szollosi G."/>
            <person name="Zifcakova L."/>
            <person name="Stursova M."/>
            <person name="Spatafora J.W."/>
            <person name="Tedersoo L."/>
            <person name="Vaario L.-M."/>
            <person name="Yamada A."/>
            <person name="Yan M."/>
            <person name="Wang P."/>
            <person name="Xu J."/>
            <person name="Bruns T."/>
            <person name="Baldrian P."/>
            <person name="Vilgalys R."/>
            <person name="Henrissat B."/>
            <person name="Grigoriev I.V."/>
            <person name="Hibbett D."/>
            <person name="Nagy L.G."/>
            <person name="Martin F.M."/>
        </authorList>
    </citation>
    <scope>NUCLEOTIDE SEQUENCE</scope>
    <source>
        <strain evidence="2">BED1</strain>
    </source>
</reference>
<dbReference type="Proteomes" id="UP001194468">
    <property type="component" value="Unassembled WGS sequence"/>
</dbReference>
<comment type="caution">
    <text evidence="2">The sequence shown here is derived from an EMBL/GenBank/DDBJ whole genome shotgun (WGS) entry which is preliminary data.</text>
</comment>
<dbReference type="Pfam" id="PF19271">
    <property type="entry name" value="Nis1"/>
    <property type="match status" value="1"/>
</dbReference>
<evidence type="ECO:0000256" key="1">
    <source>
        <dbReference type="SAM" id="SignalP"/>
    </source>
</evidence>
<proteinExistence type="predicted"/>
<name>A0AAD4G6I6_BOLED</name>
<keyword evidence="1" id="KW-0732">Signal</keyword>
<organism evidence="2 3">
    <name type="scientific">Boletus edulis BED1</name>
    <dbReference type="NCBI Taxonomy" id="1328754"/>
    <lineage>
        <taxon>Eukaryota</taxon>
        <taxon>Fungi</taxon>
        <taxon>Dikarya</taxon>
        <taxon>Basidiomycota</taxon>
        <taxon>Agaricomycotina</taxon>
        <taxon>Agaricomycetes</taxon>
        <taxon>Agaricomycetidae</taxon>
        <taxon>Boletales</taxon>
        <taxon>Boletineae</taxon>
        <taxon>Boletaceae</taxon>
        <taxon>Boletoideae</taxon>
        <taxon>Boletus</taxon>
    </lineage>
</organism>
<feature type="signal peptide" evidence="1">
    <location>
        <begin position="1"/>
        <end position="19"/>
    </location>
</feature>
<gene>
    <name evidence="2" type="ORF">L210DRAFT_961498</name>
</gene>
<evidence type="ECO:0000313" key="2">
    <source>
        <dbReference type="EMBL" id="KAF8416279.1"/>
    </source>
</evidence>
<sequence>MQLFNVVLSLALLASSVLAQSTQLLLPRPGSKLTGGSSITVQIGMGGYPENIDNVALVIGLSQCHGGQCDPASSFLGNVLYQGVYTPIRGQYYANYTVKVPQYFTGKASLNVLNLFLVGAEYEPIVDYLNETVTVV</sequence>
<accession>A0AAD4G6I6</accession>
<evidence type="ECO:0000313" key="3">
    <source>
        <dbReference type="Proteomes" id="UP001194468"/>
    </source>
</evidence>
<dbReference type="InterPro" id="IPR045469">
    <property type="entry name" value="Nis1"/>
</dbReference>